<dbReference type="Gene3D" id="3.90.550.10">
    <property type="entry name" value="Spore Coat Polysaccharide Biosynthesis Protein SpsA, Chain A"/>
    <property type="match status" value="1"/>
</dbReference>
<reference evidence="4" key="1">
    <citation type="journal article" date="2019" name="Int. J. Syst. Evol. Microbiol.">
        <title>The Global Catalogue of Microorganisms (GCM) 10K type strain sequencing project: providing services to taxonomists for standard genome sequencing and annotation.</title>
        <authorList>
            <consortium name="The Broad Institute Genomics Platform"/>
            <consortium name="The Broad Institute Genome Sequencing Center for Infectious Disease"/>
            <person name="Wu L."/>
            <person name="Ma J."/>
        </authorList>
    </citation>
    <scope>NUCLEOTIDE SEQUENCE [LARGE SCALE GENOMIC DNA]</scope>
    <source>
        <strain evidence="4">CGMCC 4.7241</strain>
    </source>
</reference>
<feature type="domain" description="Glycosyltransferase 2-like" evidence="2">
    <location>
        <begin position="6"/>
        <end position="143"/>
    </location>
</feature>
<evidence type="ECO:0000259" key="2">
    <source>
        <dbReference type="Pfam" id="PF00535"/>
    </source>
</evidence>
<proteinExistence type="inferred from homology"/>
<dbReference type="SUPFAM" id="SSF53448">
    <property type="entry name" value="Nucleotide-diphospho-sugar transferases"/>
    <property type="match status" value="1"/>
</dbReference>
<dbReference type="InterPro" id="IPR001173">
    <property type="entry name" value="Glyco_trans_2-like"/>
</dbReference>
<keyword evidence="4" id="KW-1185">Reference proteome</keyword>
<evidence type="ECO:0000313" key="4">
    <source>
        <dbReference type="Proteomes" id="UP001595699"/>
    </source>
</evidence>
<dbReference type="PANTHER" id="PTHR48090">
    <property type="entry name" value="UNDECAPRENYL-PHOSPHATE 4-DEOXY-4-FORMAMIDO-L-ARABINOSE TRANSFERASE-RELATED"/>
    <property type="match status" value="1"/>
</dbReference>
<sequence>MTDVDVVLPSLNEEAALPWVLGRMPNGYRAIVVDNGSTDATARVAAAHGAVVVSEPQRGFGAACLAGLAAAEAPVVAFCDADGSLDPQELPHVCEPIAAGRVDLLLGRRRTTTWHAWPPHARLGNAVLAASLRRRLHLRLTDLGPMRAARRDSLLTLGLRDRRFGFPLEMVIRAAQQGWRIEETDVSYLPRTGKSKVTGTIRGTLRTIHDMRRVLAGAGDAT</sequence>
<dbReference type="EMBL" id="JBHRZH010000050">
    <property type="protein sequence ID" value="MFC3766230.1"/>
    <property type="molecule type" value="Genomic_DNA"/>
</dbReference>
<dbReference type="RefSeq" id="WP_205117552.1">
    <property type="nucleotide sequence ID" value="NZ_JAFBCM010000001.1"/>
</dbReference>
<dbReference type="Pfam" id="PF00535">
    <property type="entry name" value="Glycos_transf_2"/>
    <property type="match status" value="1"/>
</dbReference>
<comment type="similarity">
    <text evidence="1">Belongs to the glycosyltransferase 2 family.</text>
</comment>
<evidence type="ECO:0000313" key="3">
    <source>
        <dbReference type="EMBL" id="MFC3766230.1"/>
    </source>
</evidence>
<dbReference type="InterPro" id="IPR029044">
    <property type="entry name" value="Nucleotide-diphossugar_trans"/>
</dbReference>
<dbReference type="PANTHER" id="PTHR48090:SF7">
    <property type="entry name" value="RFBJ PROTEIN"/>
    <property type="match status" value="1"/>
</dbReference>
<accession>A0ABV7YQU9</accession>
<organism evidence="3 4">
    <name type="scientific">Tenggerimyces flavus</name>
    <dbReference type="NCBI Taxonomy" id="1708749"/>
    <lineage>
        <taxon>Bacteria</taxon>
        <taxon>Bacillati</taxon>
        <taxon>Actinomycetota</taxon>
        <taxon>Actinomycetes</taxon>
        <taxon>Propionibacteriales</taxon>
        <taxon>Nocardioidaceae</taxon>
        <taxon>Tenggerimyces</taxon>
    </lineage>
</organism>
<dbReference type="InterPro" id="IPR050256">
    <property type="entry name" value="Glycosyltransferase_2"/>
</dbReference>
<name>A0ABV7YQU9_9ACTN</name>
<evidence type="ECO:0000256" key="1">
    <source>
        <dbReference type="ARBA" id="ARBA00006739"/>
    </source>
</evidence>
<comment type="caution">
    <text evidence="3">The sequence shown here is derived from an EMBL/GenBank/DDBJ whole genome shotgun (WGS) entry which is preliminary data.</text>
</comment>
<gene>
    <name evidence="3" type="ORF">ACFOUW_35755</name>
</gene>
<dbReference type="Proteomes" id="UP001595699">
    <property type="component" value="Unassembled WGS sequence"/>
</dbReference>
<protein>
    <submittedName>
        <fullName evidence="3">Glycosyltransferase family 2 protein</fullName>
    </submittedName>
</protein>